<reference evidence="4 5" key="1">
    <citation type="submission" date="2016-06" db="EMBL/GenBank/DDBJ databases">
        <title>Respiratory ammonification of nitrate coupled to the oxidation of elemental sulfur in deep-sea autotrophic thermophilic bacteria.</title>
        <authorList>
            <person name="Slobodkina G.B."/>
            <person name="Mardanov A.V."/>
            <person name="Ravin N.V."/>
            <person name="Frolova A.A."/>
            <person name="Viryasiv M.B."/>
            <person name="Chernyh N.A."/>
            <person name="Bonch-Osmolovskaya E.A."/>
            <person name="Slobodkin A.I."/>
        </authorList>
    </citation>
    <scope>NUCLEOTIDE SEQUENCE [LARGE SCALE GENOMIC DNA]</scope>
    <source>
        <strain evidence="4 5">S69</strain>
    </source>
</reference>
<dbReference type="SUPFAM" id="SSF56954">
    <property type="entry name" value="Outer membrane efflux proteins (OEP)"/>
    <property type="match status" value="1"/>
</dbReference>
<comment type="caution">
    <text evidence="4">The sequence shown here is derived from an EMBL/GenBank/DDBJ whole genome shotgun (WGS) entry which is preliminary data.</text>
</comment>
<proteinExistence type="inferred from homology"/>
<dbReference type="Pfam" id="PF02321">
    <property type="entry name" value="OEP"/>
    <property type="match status" value="2"/>
</dbReference>
<evidence type="ECO:0000256" key="3">
    <source>
        <dbReference type="SAM" id="MobiDB-lite"/>
    </source>
</evidence>
<feature type="coiled-coil region" evidence="2">
    <location>
        <begin position="213"/>
        <end position="240"/>
    </location>
</feature>
<evidence type="ECO:0000313" key="5">
    <source>
        <dbReference type="Proteomes" id="UP000093080"/>
    </source>
</evidence>
<dbReference type="PANTHER" id="PTHR30203">
    <property type="entry name" value="OUTER MEMBRANE CATION EFFLUX PROTEIN"/>
    <property type="match status" value="1"/>
</dbReference>
<organism evidence="4 5">
    <name type="scientific">Dissulfuribacter thermophilus</name>
    <dbReference type="NCBI Taxonomy" id="1156395"/>
    <lineage>
        <taxon>Bacteria</taxon>
        <taxon>Pseudomonadati</taxon>
        <taxon>Thermodesulfobacteriota</taxon>
        <taxon>Dissulfuribacteria</taxon>
        <taxon>Dissulfuribacterales</taxon>
        <taxon>Dissulfuribacteraceae</taxon>
        <taxon>Dissulfuribacter</taxon>
    </lineage>
</organism>
<feature type="coiled-coil region" evidence="2">
    <location>
        <begin position="369"/>
        <end position="403"/>
    </location>
</feature>
<gene>
    <name evidence="4" type="ORF">DBT_0940</name>
</gene>
<name>A0A1B9F6M6_9BACT</name>
<feature type="compositionally biased region" description="Basic and acidic residues" evidence="3">
    <location>
        <begin position="453"/>
        <end position="475"/>
    </location>
</feature>
<evidence type="ECO:0000313" key="4">
    <source>
        <dbReference type="EMBL" id="OCC15589.1"/>
    </source>
</evidence>
<protein>
    <submittedName>
        <fullName evidence="4">Heavy metal RND efflux outer membrane protein, CzcC family</fullName>
    </submittedName>
</protein>
<sequence>MPRIMVVLIAIFLSGCSVYHPIPLTSKEVNKSLLPPDTKYIKVQAHEIQHPILKPLEFDDRDGLSPDEAAILAVIANPELRAIRDRRDIARAQILQAGILPNPQLSATLEIPTGGATQGTINAYGLQLDWDIITALILRGSNIRAAKRQAESIELSIAWKEWQAAEAARIHWFRLAWLEKKLSLLDEEEELLSSNLEALKKGVSLGVKTGLDIAAAQATLQDVRQSRSALRRQMEKERCALNRSLGLPPDRHVTLQRGIDLTAWPPEKIPLTDLTSSLEDRRLDLMALRKGYESQEERLRSAILEQFPKIGIGLIRARDTGDVITTGGAVSFSIPLFDRNQGTIAIRRATRKQLYDEYAARLFGARAEIFSLTKELEGVRAEMAAVEQAVEAQQKLVDAFEQAIEQGNLDVVSLYHAKKDLIDKRLRLLDLYSTMTDLGVALETASGRIFPVGHEKPHPETRDGKWNGDEHEVNS</sequence>
<dbReference type="STRING" id="1156395.DBT_0940"/>
<keyword evidence="5" id="KW-1185">Reference proteome</keyword>
<keyword evidence="2" id="KW-0175">Coiled coil</keyword>
<dbReference type="OrthoDB" id="9791261at2"/>
<feature type="region of interest" description="Disordered" evidence="3">
    <location>
        <begin position="451"/>
        <end position="475"/>
    </location>
</feature>
<dbReference type="AlphaFoldDB" id="A0A1B9F6M6"/>
<accession>A0A1B9F6M6</accession>
<evidence type="ECO:0000256" key="2">
    <source>
        <dbReference type="SAM" id="Coils"/>
    </source>
</evidence>
<comment type="similarity">
    <text evidence="1">Belongs to the outer membrane factor (OMF) (TC 1.B.17) family.</text>
</comment>
<dbReference type="InterPro" id="IPR003423">
    <property type="entry name" value="OMP_efflux"/>
</dbReference>
<evidence type="ECO:0000256" key="1">
    <source>
        <dbReference type="ARBA" id="ARBA00007613"/>
    </source>
</evidence>
<dbReference type="Proteomes" id="UP000093080">
    <property type="component" value="Unassembled WGS sequence"/>
</dbReference>
<dbReference type="RefSeq" id="WP_067616866.1">
    <property type="nucleotide sequence ID" value="NZ_MAGO01000004.1"/>
</dbReference>
<dbReference type="Gene3D" id="1.20.1600.10">
    <property type="entry name" value="Outer membrane efflux proteins (OEP)"/>
    <property type="match status" value="1"/>
</dbReference>
<dbReference type="PROSITE" id="PS51257">
    <property type="entry name" value="PROKAR_LIPOPROTEIN"/>
    <property type="match status" value="1"/>
</dbReference>
<dbReference type="InterPro" id="IPR010131">
    <property type="entry name" value="MdtP/NodT-like"/>
</dbReference>
<dbReference type="EMBL" id="MAGO01000004">
    <property type="protein sequence ID" value="OCC15589.1"/>
    <property type="molecule type" value="Genomic_DNA"/>
</dbReference>
<dbReference type="GO" id="GO:0015562">
    <property type="term" value="F:efflux transmembrane transporter activity"/>
    <property type="evidence" value="ECO:0007669"/>
    <property type="project" value="InterPro"/>
</dbReference>